<name>A0A2A4GZ18_9STAP</name>
<protein>
    <submittedName>
        <fullName evidence="1">Uncharacterized protein</fullName>
    </submittedName>
</protein>
<comment type="caution">
    <text evidence="1">The sequence shown here is derived from an EMBL/GenBank/DDBJ whole genome shotgun (WGS) entry which is preliminary data.</text>
</comment>
<dbReference type="AlphaFoldDB" id="A0A2A4GZ18"/>
<dbReference type="Proteomes" id="UP000218335">
    <property type="component" value="Unassembled WGS sequence"/>
</dbReference>
<dbReference type="RefSeq" id="WP_096638041.1">
    <property type="nucleotide sequence ID" value="NZ_MWUU01000002.1"/>
</dbReference>
<sequence length="77" mass="9160">MHRPGIATVIQDKIVLNGTTIEEVKKYHRDTLIMCVEDSNSDYKRMMDKKIEDKKKEQSRINEFEESLKRNIDDITF</sequence>
<reference evidence="1 2" key="1">
    <citation type="journal article" date="2017" name="PLoS ONE">
        <title>Development of a real-time PCR for detection of Staphylococcus pseudintermedius using a novel automated comparison of whole-genome sequences.</title>
        <authorList>
            <person name="Verstappen K.M."/>
            <person name="Huijbregts L."/>
            <person name="Spaninks M."/>
            <person name="Wagenaar J.A."/>
            <person name="Fluit A.C."/>
            <person name="Duim B."/>
        </authorList>
    </citation>
    <scope>NUCLEOTIDE SEQUENCE [LARGE SCALE GENOMIC DNA]</scope>
    <source>
        <strain evidence="1 2">215070706401-1</strain>
    </source>
</reference>
<proteinExistence type="predicted"/>
<organism evidence="1 2">
    <name type="scientific">Staphylococcus delphini</name>
    <dbReference type="NCBI Taxonomy" id="53344"/>
    <lineage>
        <taxon>Bacteria</taxon>
        <taxon>Bacillati</taxon>
        <taxon>Bacillota</taxon>
        <taxon>Bacilli</taxon>
        <taxon>Bacillales</taxon>
        <taxon>Staphylococcaceae</taxon>
        <taxon>Staphylococcus</taxon>
        <taxon>Staphylococcus intermedius group</taxon>
    </lineage>
</organism>
<evidence type="ECO:0000313" key="2">
    <source>
        <dbReference type="Proteomes" id="UP000218335"/>
    </source>
</evidence>
<accession>A0A2A4GZ18</accession>
<evidence type="ECO:0000313" key="1">
    <source>
        <dbReference type="EMBL" id="PCF56803.1"/>
    </source>
</evidence>
<dbReference type="EMBL" id="MWUU01000002">
    <property type="protein sequence ID" value="PCF56803.1"/>
    <property type="molecule type" value="Genomic_DNA"/>
</dbReference>
<gene>
    <name evidence="1" type="ORF">B5C08_01845</name>
</gene>